<accession>A0A7T8B9C0</accession>
<reference evidence="1" key="1">
    <citation type="submission" date="2021-01" db="EMBL/GenBank/DDBJ databases">
        <title>Description of Breznakiella homolactica.</title>
        <authorList>
            <person name="Song Y."/>
            <person name="Brune A."/>
        </authorList>
    </citation>
    <scope>NUCLEOTIDE SEQUENCE</scope>
    <source>
        <strain evidence="1">RmG30</strain>
    </source>
</reference>
<proteinExistence type="predicted"/>
<evidence type="ECO:0000313" key="1">
    <source>
        <dbReference type="EMBL" id="QQO07805.1"/>
    </source>
</evidence>
<evidence type="ECO:0000313" key="2">
    <source>
        <dbReference type="Proteomes" id="UP000595917"/>
    </source>
</evidence>
<name>A0A7T8B9C0_9SPIR</name>
<dbReference type="AlphaFoldDB" id="A0A7T8B9C0"/>
<keyword evidence="2" id="KW-1185">Reference proteome</keyword>
<gene>
    <name evidence="1" type="ORF">JFL75_12740</name>
</gene>
<dbReference type="EMBL" id="CP067089">
    <property type="protein sequence ID" value="QQO07805.1"/>
    <property type="molecule type" value="Genomic_DNA"/>
</dbReference>
<protein>
    <submittedName>
        <fullName evidence="1">Uncharacterized protein</fullName>
    </submittedName>
</protein>
<dbReference type="KEGG" id="bhc:JFL75_12740"/>
<organism evidence="1 2">
    <name type="scientific">Breznakiella homolactica</name>
    <dbReference type="NCBI Taxonomy" id="2798577"/>
    <lineage>
        <taxon>Bacteria</taxon>
        <taxon>Pseudomonadati</taxon>
        <taxon>Spirochaetota</taxon>
        <taxon>Spirochaetia</taxon>
        <taxon>Spirochaetales</taxon>
        <taxon>Breznakiellaceae</taxon>
        <taxon>Breznakiella</taxon>
    </lineage>
</organism>
<dbReference type="RefSeq" id="WP_215625111.1">
    <property type="nucleotide sequence ID" value="NZ_CP067089.2"/>
</dbReference>
<sequence length="252" mass="27530">MFNQIKTYKLWAPDNAVWTAWAKPVLFATIPVGVPVKLVIPKIGWIQSAEKNTMVILDLPEKRGVEEALALAGLGYRPVPLYNGVFGPSGYAMAVDVSGIAKALYQGAVNLQDLRIPGDAPPAFMLDSSRMDGYSKPMGRYDNRWCVFPQDMPSAAFLVQRGIKRIIVRAGAVASDLSHILCRYQEQGIGIYLCGDSKKIRPVTVSKPSEFKSLMYRFKVTLGLTRNAAGGFGGYVPEPTQSGSGVRYYGMG</sequence>
<dbReference type="Proteomes" id="UP000595917">
    <property type="component" value="Chromosome"/>
</dbReference>